<dbReference type="AlphaFoldDB" id="A0ABD3GK36"/>
<evidence type="ECO:0000313" key="1">
    <source>
        <dbReference type="EMBL" id="KAL3679548.1"/>
    </source>
</evidence>
<organism evidence="1 2">
    <name type="scientific">Riccia sorocarpa</name>
    <dbReference type="NCBI Taxonomy" id="122646"/>
    <lineage>
        <taxon>Eukaryota</taxon>
        <taxon>Viridiplantae</taxon>
        <taxon>Streptophyta</taxon>
        <taxon>Embryophyta</taxon>
        <taxon>Marchantiophyta</taxon>
        <taxon>Marchantiopsida</taxon>
        <taxon>Marchantiidae</taxon>
        <taxon>Marchantiales</taxon>
        <taxon>Ricciaceae</taxon>
        <taxon>Riccia</taxon>
    </lineage>
</organism>
<accession>A0ABD3GK36</accession>
<gene>
    <name evidence="1" type="ORF">R1sor_022504</name>
</gene>
<protein>
    <submittedName>
        <fullName evidence="1">Uncharacterized protein</fullName>
    </submittedName>
</protein>
<keyword evidence="2" id="KW-1185">Reference proteome</keyword>
<comment type="caution">
    <text evidence="1">The sequence shown here is derived from an EMBL/GenBank/DDBJ whole genome shotgun (WGS) entry which is preliminary data.</text>
</comment>
<evidence type="ECO:0000313" key="2">
    <source>
        <dbReference type="Proteomes" id="UP001633002"/>
    </source>
</evidence>
<sequence length="161" mass="18578">MEWFPKDEPDLEDYIVPPPPEGYVPCPIADWYFALPRRNWFEFPEDTIVSNPLLLEDLRFSPTIANRIARGNFELPLQAFSFPPGFTFYQRNGTVQARMRGFLFSIPAGSMFELLEEFDCTKEGSDGSYLKAYWRAKPKEEAISIIGILRFLAGTGRYFSI</sequence>
<dbReference type="Proteomes" id="UP001633002">
    <property type="component" value="Unassembled WGS sequence"/>
</dbReference>
<name>A0ABD3GK36_9MARC</name>
<reference evidence="1 2" key="1">
    <citation type="submission" date="2024-09" db="EMBL/GenBank/DDBJ databases">
        <title>Chromosome-scale assembly of Riccia sorocarpa.</title>
        <authorList>
            <person name="Paukszto L."/>
        </authorList>
    </citation>
    <scope>NUCLEOTIDE SEQUENCE [LARGE SCALE GENOMIC DNA]</scope>
    <source>
        <strain evidence="1">LP-2024</strain>
        <tissue evidence="1">Aerial parts of the thallus</tissue>
    </source>
</reference>
<proteinExistence type="predicted"/>
<dbReference type="EMBL" id="JBJQOH010000007">
    <property type="protein sequence ID" value="KAL3679548.1"/>
    <property type="molecule type" value="Genomic_DNA"/>
</dbReference>